<keyword evidence="10" id="KW-1185">Reference proteome</keyword>
<dbReference type="GO" id="GO:0043531">
    <property type="term" value="F:ADP binding"/>
    <property type="evidence" value="ECO:0007669"/>
    <property type="project" value="InterPro"/>
</dbReference>
<evidence type="ECO:0000256" key="6">
    <source>
        <dbReference type="ARBA" id="ARBA00022840"/>
    </source>
</evidence>
<dbReference type="InterPro" id="IPR032675">
    <property type="entry name" value="LRR_dom_sf"/>
</dbReference>
<keyword evidence="5" id="KW-0611">Plant defense</keyword>
<proteinExistence type="inferred from homology"/>
<dbReference type="Gene3D" id="3.40.50.300">
    <property type="entry name" value="P-loop containing nucleotide triphosphate hydrolases"/>
    <property type="match status" value="1"/>
</dbReference>
<name>A0AAD5NKJ9_ACENE</name>
<dbReference type="FunFam" id="1.10.8.430:FF:000003">
    <property type="entry name" value="Probable disease resistance protein At5g66910"/>
    <property type="match status" value="1"/>
</dbReference>
<dbReference type="GO" id="GO:0005524">
    <property type="term" value="F:ATP binding"/>
    <property type="evidence" value="ECO:0007669"/>
    <property type="project" value="UniProtKB-KW"/>
</dbReference>
<dbReference type="EMBL" id="JAJSOW010000106">
    <property type="protein sequence ID" value="KAI9162356.1"/>
    <property type="molecule type" value="Genomic_DNA"/>
</dbReference>
<dbReference type="FunFam" id="3.40.50.300:FF:001091">
    <property type="entry name" value="Probable disease resistance protein At1g61300"/>
    <property type="match status" value="1"/>
</dbReference>
<evidence type="ECO:0000259" key="7">
    <source>
        <dbReference type="Pfam" id="PF00931"/>
    </source>
</evidence>
<keyword evidence="6" id="KW-0067">ATP-binding</keyword>
<evidence type="ECO:0000313" key="10">
    <source>
        <dbReference type="Proteomes" id="UP001064489"/>
    </source>
</evidence>
<dbReference type="InterPro" id="IPR036388">
    <property type="entry name" value="WH-like_DNA-bd_sf"/>
</dbReference>
<evidence type="ECO:0000313" key="9">
    <source>
        <dbReference type="EMBL" id="KAI9162356.1"/>
    </source>
</evidence>
<dbReference type="InterPro" id="IPR002182">
    <property type="entry name" value="NB-ARC"/>
</dbReference>
<reference evidence="9" key="1">
    <citation type="journal article" date="2022" name="Plant J.">
        <title>Strategies of tolerance reflected in two North American maple genomes.</title>
        <authorList>
            <person name="McEvoy S.L."/>
            <person name="Sezen U.U."/>
            <person name="Trouern-Trend A."/>
            <person name="McMahon S.M."/>
            <person name="Schaberg P.G."/>
            <person name="Yang J."/>
            <person name="Wegrzyn J.L."/>
            <person name="Swenson N.G."/>
        </authorList>
    </citation>
    <scope>NUCLEOTIDE SEQUENCE</scope>
    <source>
        <strain evidence="9">91603</strain>
    </source>
</reference>
<keyword evidence="2" id="KW-0433">Leucine-rich repeat</keyword>
<accession>A0AAD5NKJ9</accession>
<evidence type="ECO:0000259" key="8">
    <source>
        <dbReference type="Pfam" id="PF23559"/>
    </source>
</evidence>
<dbReference type="AlphaFoldDB" id="A0AAD5NKJ9"/>
<dbReference type="InterPro" id="IPR042197">
    <property type="entry name" value="Apaf_helical"/>
</dbReference>
<organism evidence="9 10">
    <name type="scientific">Acer negundo</name>
    <name type="common">Box elder</name>
    <dbReference type="NCBI Taxonomy" id="4023"/>
    <lineage>
        <taxon>Eukaryota</taxon>
        <taxon>Viridiplantae</taxon>
        <taxon>Streptophyta</taxon>
        <taxon>Embryophyta</taxon>
        <taxon>Tracheophyta</taxon>
        <taxon>Spermatophyta</taxon>
        <taxon>Magnoliopsida</taxon>
        <taxon>eudicotyledons</taxon>
        <taxon>Gunneridae</taxon>
        <taxon>Pentapetalae</taxon>
        <taxon>rosids</taxon>
        <taxon>malvids</taxon>
        <taxon>Sapindales</taxon>
        <taxon>Sapindaceae</taxon>
        <taxon>Hippocastanoideae</taxon>
        <taxon>Acereae</taxon>
        <taxon>Acer</taxon>
    </lineage>
</organism>
<dbReference type="SUPFAM" id="SSF52540">
    <property type="entry name" value="P-loop containing nucleoside triphosphate hydrolases"/>
    <property type="match status" value="1"/>
</dbReference>
<dbReference type="InterPro" id="IPR001611">
    <property type="entry name" value="Leu-rich_rpt"/>
</dbReference>
<feature type="domain" description="Disease resistance protein winged helix" evidence="8">
    <location>
        <begin position="423"/>
        <end position="489"/>
    </location>
</feature>
<evidence type="ECO:0000256" key="4">
    <source>
        <dbReference type="ARBA" id="ARBA00022741"/>
    </source>
</evidence>
<dbReference type="SUPFAM" id="SSF52058">
    <property type="entry name" value="L domain-like"/>
    <property type="match status" value="1"/>
</dbReference>
<dbReference type="FunFam" id="1.10.10.10:FF:000322">
    <property type="entry name" value="Probable disease resistance protein At1g63360"/>
    <property type="match status" value="1"/>
</dbReference>
<evidence type="ECO:0008006" key="11">
    <source>
        <dbReference type="Google" id="ProtNLM"/>
    </source>
</evidence>
<protein>
    <recommendedName>
        <fullName evidence="11">AAA+ ATPase domain-containing protein</fullName>
    </recommendedName>
</protein>
<dbReference type="PRINTS" id="PR00364">
    <property type="entry name" value="DISEASERSIST"/>
</dbReference>
<sequence length="900" mass="102007">MGNVCSISVSCDATISRCQDCTARKATYISELEDNVEALRTAMQKLIEARNDVMSRVIVAEQQHMIRLNQVQGWLSRVQLMETKVGDLIIKDSSQEIDKLCFGGFCSKDCKSSYKFGKKVSKMIKAVTTLMADGANFQVVAERVPEAAVDEIPHEPTLVGLQSTLDKVWRCLAQEEEEDRVRIIGLYGMGGVGKTTLLTQINNKFVDTPNDFDIVIWVVVSKDLQLEKIQENIAQRIGLRNESWTNKSLQEKARDIFKILSKKKFVLLLDDIWDRVDLAKIGVPLATPKNIASKVVFTTRFIDICGLMESNSKFKVECLTDEEAWKLFQNKVGEDTLNSHPDILELAKSVAQECGGLPLALITIGRAMAYKKTPQEWNYAIQVLKRSASEFPGMGKEVYPLLKFSYDSLSDDRIRSCLLYCSLFSEDHNISKSCLVDCWIGEGFFDENECNEAQNKGYYIIGVLLDACLLEEGGKLDCVKMHDVIRDMALWITCEIEKENVLIQAGAGLTETPKTGKWKGVTRVSLMDNEIVDLLEYSTCSHLISLFLQSNRLRTINSYFFQFMPSLKVLNLSSNRSLNELSPGISKLVSLQYLNLSKTSIRELPNELKALVNLKCLNLEHMRCLRTIPRQMISSFSMLQVLRMFNSYTLGDIAQDCVLFGGHEFLVEELLCLKYITVLTFTLKSSDALGRFLSSSKLRSCNQSLSLLQFSDSKSLNVLSLADMKHLHMLHLESGYLEELKIGGAQELQNIRDTHGFRSLHTVYVDFCGKLRDLTWLVFAQNIKFLSVANCLLMEEIISAREIDQVPEMMGNLFGKLECLHLMNLPHLKSIYCNALPFLHLKDMKVLRCRNLKKLPLDSNSTKERKIVIKGEEGWWKELQWEDEATQNAFLPCFKSQSSS</sequence>
<evidence type="ECO:0000256" key="2">
    <source>
        <dbReference type="ARBA" id="ARBA00022614"/>
    </source>
</evidence>
<comment type="similarity">
    <text evidence="1">Belongs to the disease resistance NB-LRR family.</text>
</comment>
<evidence type="ECO:0000256" key="5">
    <source>
        <dbReference type="ARBA" id="ARBA00022821"/>
    </source>
</evidence>
<keyword evidence="4" id="KW-0547">Nucleotide-binding</keyword>
<dbReference type="PANTHER" id="PTHR33463:SF220">
    <property type="entry name" value="NB-ARC DOMAIN-CONTAINING PROTEIN"/>
    <property type="match status" value="1"/>
</dbReference>
<dbReference type="GO" id="GO:0006952">
    <property type="term" value="P:defense response"/>
    <property type="evidence" value="ECO:0007669"/>
    <property type="project" value="UniProtKB-KW"/>
</dbReference>
<comment type="caution">
    <text evidence="9">The sequence shown here is derived from an EMBL/GenBank/DDBJ whole genome shotgun (WGS) entry which is preliminary data.</text>
</comment>
<dbReference type="Pfam" id="PF23559">
    <property type="entry name" value="WHD_DRP"/>
    <property type="match status" value="1"/>
</dbReference>
<dbReference type="Gene3D" id="1.10.10.10">
    <property type="entry name" value="Winged helix-like DNA-binding domain superfamily/Winged helix DNA-binding domain"/>
    <property type="match status" value="1"/>
</dbReference>
<dbReference type="InterPro" id="IPR050905">
    <property type="entry name" value="Plant_NBS-LRR"/>
</dbReference>
<dbReference type="Gene3D" id="1.10.8.430">
    <property type="entry name" value="Helical domain of apoptotic protease-activating factors"/>
    <property type="match status" value="1"/>
</dbReference>
<feature type="domain" description="NB-ARC" evidence="7">
    <location>
        <begin position="162"/>
        <end position="337"/>
    </location>
</feature>
<dbReference type="Proteomes" id="UP001064489">
    <property type="component" value="Chromosome 2"/>
</dbReference>
<evidence type="ECO:0000256" key="1">
    <source>
        <dbReference type="ARBA" id="ARBA00008894"/>
    </source>
</evidence>
<keyword evidence="3" id="KW-0677">Repeat</keyword>
<gene>
    <name evidence="9" type="ORF">LWI28_026487</name>
</gene>
<dbReference type="InterPro" id="IPR058922">
    <property type="entry name" value="WHD_DRP"/>
</dbReference>
<dbReference type="Pfam" id="PF13855">
    <property type="entry name" value="LRR_8"/>
    <property type="match status" value="1"/>
</dbReference>
<dbReference type="Pfam" id="PF00931">
    <property type="entry name" value="NB-ARC"/>
    <property type="match status" value="1"/>
</dbReference>
<dbReference type="InterPro" id="IPR027417">
    <property type="entry name" value="P-loop_NTPase"/>
</dbReference>
<dbReference type="PANTHER" id="PTHR33463">
    <property type="entry name" value="NB-ARC DOMAIN-CONTAINING PROTEIN-RELATED"/>
    <property type="match status" value="1"/>
</dbReference>
<evidence type="ECO:0000256" key="3">
    <source>
        <dbReference type="ARBA" id="ARBA00022737"/>
    </source>
</evidence>
<dbReference type="Gene3D" id="3.80.10.10">
    <property type="entry name" value="Ribonuclease Inhibitor"/>
    <property type="match status" value="2"/>
</dbReference>
<reference evidence="9" key="2">
    <citation type="submission" date="2023-02" db="EMBL/GenBank/DDBJ databases">
        <authorList>
            <person name="Swenson N.G."/>
            <person name="Wegrzyn J.L."/>
            <person name="Mcevoy S.L."/>
        </authorList>
    </citation>
    <scope>NUCLEOTIDE SEQUENCE</scope>
    <source>
        <strain evidence="9">91603</strain>
        <tissue evidence="9">Leaf</tissue>
    </source>
</reference>